<dbReference type="Pfam" id="PF13837">
    <property type="entry name" value="Myb_DNA-bind_4"/>
    <property type="match status" value="1"/>
</dbReference>
<feature type="domain" description="Myb/SANT-like DNA-binding" evidence="2">
    <location>
        <begin position="2"/>
        <end position="92"/>
    </location>
</feature>
<dbReference type="InterPro" id="IPR044822">
    <property type="entry name" value="Myb_DNA-bind_4"/>
</dbReference>
<protein>
    <submittedName>
        <fullName evidence="3">Putative transcription factor gt-2</fullName>
    </submittedName>
</protein>
<proteinExistence type="predicted"/>
<dbReference type="EMBL" id="GEGO01005762">
    <property type="protein sequence ID" value="JAR89642.1"/>
    <property type="molecule type" value="Transcribed_RNA"/>
</dbReference>
<feature type="non-terminal residue" evidence="3">
    <location>
        <position position="1"/>
    </location>
</feature>
<evidence type="ECO:0000256" key="1">
    <source>
        <dbReference type="SAM" id="MobiDB-lite"/>
    </source>
</evidence>
<evidence type="ECO:0000313" key="3">
    <source>
        <dbReference type="EMBL" id="JAR89642.1"/>
    </source>
</evidence>
<evidence type="ECO:0000259" key="2">
    <source>
        <dbReference type="Pfam" id="PF13837"/>
    </source>
</evidence>
<dbReference type="PANTHER" id="PTHR47595">
    <property type="entry name" value="HEAT SHOCK 70 KDA PROTEIN 14"/>
    <property type="match status" value="1"/>
</dbReference>
<reference evidence="3" key="1">
    <citation type="journal article" date="2018" name="PLoS Negl. Trop. Dis.">
        <title>Sialome diversity of ticks revealed by RNAseq of single tick salivary glands.</title>
        <authorList>
            <person name="Perner J."/>
            <person name="Kropackova S."/>
            <person name="Kopacek P."/>
            <person name="Ribeiro J.M."/>
        </authorList>
    </citation>
    <scope>NUCLEOTIDE SEQUENCE</scope>
    <source>
        <strain evidence="3">Siblings of single egg batch collected in Ceske Budejovice</strain>
        <tissue evidence="3">Salivary glands</tissue>
    </source>
</reference>
<dbReference type="Gene3D" id="1.10.10.60">
    <property type="entry name" value="Homeodomain-like"/>
    <property type="match status" value="1"/>
</dbReference>
<accession>A0A147BGQ9</accession>
<organism evidence="3">
    <name type="scientific">Ixodes ricinus</name>
    <name type="common">Common tick</name>
    <name type="synonym">Acarus ricinus</name>
    <dbReference type="NCBI Taxonomy" id="34613"/>
    <lineage>
        <taxon>Eukaryota</taxon>
        <taxon>Metazoa</taxon>
        <taxon>Ecdysozoa</taxon>
        <taxon>Arthropoda</taxon>
        <taxon>Chelicerata</taxon>
        <taxon>Arachnida</taxon>
        <taxon>Acari</taxon>
        <taxon>Parasitiformes</taxon>
        <taxon>Ixodida</taxon>
        <taxon>Ixodoidea</taxon>
        <taxon>Ixodidae</taxon>
        <taxon>Ixodinae</taxon>
        <taxon>Ixodes</taxon>
    </lineage>
</organism>
<name>A0A147BGQ9_IXORI</name>
<dbReference type="AlphaFoldDB" id="A0A147BGQ9"/>
<feature type="region of interest" description="Disordered" evidence="1">
    <location>
        <begin position="125"/>
        <end position="160"/>
    </location>
</feature>
<sequence>RVVFSREATRTFLAILSELNVAELLDSRRQRNQAVFRRVEEAMEQVGFHWTWQQLRIHWKNLKGKYNKERDAQNKSGAAPSTWPWYEEMSALLAHRPMTQAREYGVDSEADEDWDGVAVVAEEIELGDDEEDSSPGTSSSTDASSSGPQPKRPRRAKNTDLGELLAEQQRRSAALLKENSEVLFQQQKELLEIEKKEHSRNNGRHYYIVPARHTDNDVTTANSGEFLSFSSSATCLPDKLSLPGSGKCTPPSN</sequence>
<dbReference type="PANTHER" id="PTHR47595:SF1">
    <property type="entry name" value="MYB_SANT-LIKE DNA-BINDING DOMAIN-CONTAINING PROTEIN"/>
    <property type="match status" value="1"/>
</dbReference>
<feature type="compositionally biased region" description="Low complexity" evidence="1">
    <location>
        <begin position="134"/>
        <end position="148"/>
    </location>
</feature>